<organism evidence="3 4">
    <name type="scientific">Amycolatopsis tolypomycina</name>
    <dbReference type="NCBI Taxonomy" id="208445"/>
    <lineage>
        <taxon>Bacteria</taxon>
        <taxon>Bacillati</taxon>
        <taxon>Actinomycetota</taxon>
        <taxon>Actinomycetes</taxon>
        <taxon>Pseudonocardiales</taxon>
        <taxon>Pseudonocardiaceae</taxon>
        <taxon>Amycolatopsis</taxon>
    </lineage>
</organism>
<reference evidence="4" key="1">
    <citation type="submission" date="2016-10" db="EMBL/GenBank/DDBJ databases">
        <authorList>
            <person name="Varghese N."/>
            <person name="Submissions S."/>
        </authorList>
    </citation>
    <scope>NUCLEOTIDE SEQUENCE [LARGE SCALE GENOMIC DNA]</scope>
    <source>
        <strain evidence="4">DSM 44544</strain>
    </source>
</reference>
<evidence type="ECO:0000256" key="1">
    <source>
        <dbReference type="SAM" id="Phobius"/>
    </source>
</evidence>
<accession>A0A1H4JAD1</accession>
<dbReference type="Proteomes" id="UP000199622">
    <property type="component" value="Unassembled WGS sequence"/>
</dbReference>
<evidence type="ECO:0000259" key="2">
    <source>
        <dbReference type="Pfam" id="PF08376"/>
    </source>
</evidence>
<dbReference type="EMBL" id="FNSO01000003">
    <property type="protein sequence ID" value="SEB42618.1"/>
    <property type="molecule type" value="Genomic_DNA"/>
</dbReference>
<feature type="domain" description="Nitrate/nitrite sensing protein" evidence="2">
    <location>
        <begin position="55"/>
        <end position="227"/>
    </location>
</feature>
<evidence type="ECO:0000313" key="3">
    <source>
        <dbReference type="EMBL" id="SEB42618.1"/>
    </source>
</evidence>
<protein>
    <recommendedName>
        <fullName evidence="2">Nitrate/nitrite sensing protein domain-containing protein</fullName>
    </recommendedName>
</protein>
<dbReference type="AlphaFoldDB" id="A0A1H4JAD1"/>
<sequence length="318" mass="34138">MLAGTKAGEGNVLKYLRSVRGRMLGIAFIPGGALVAVAVVIAILLIHQAVRTRDMAVETAAAADRTARSVVALQAERNAAMAAPEQRSAAYATYTQRIESAIAGLRDYARYAPDAESAYQQTTAAELLSVAEGMDRSDSLALAGLDDVTRGSFTSAVASYRADLARVVPQLTESGRMAYETLTRSAEWSRLAAAENAFTAAEPLPLPLPTWRNAAYTVSAQLGALYTQQNQYAVQLTLDDGRRTLAGALAAGTALLLFAGLLMVVVRRLVARVPVPVVPIMVPTVRAAIPRPRHVRSPRPRLPEPWPLKAVLDDLRRR</sequence>
<name>A0A1H4JAD1_9PSEU</name>
<feature type="transmembrane region" description="Helical" evidence="1">
    <location>
        <begin position="23"/>
        <end position="46"/>
    </location>
</feature>
<gene>
    <name evidence="3" type="ORF">SAMN04489727_1640</name>
</gene>
<evidence type="ECO:0000313" key="4">
    <source>
        <dbReference type="Proteomes" id="UP000199622"/>
    </source>
</evidence>
<proteinExistence type="predicted"/>
<dbReference type="Pfam" id="PF08376">
    <property type="entry name" value="NIT"/>
    <property type="match status" value="1"/>
</dbReference>
<keyword evidence="1" id="KW-0812">Transmembrane</keyword>
<keyword evidence="1" id="KW-0472">Membrane</keyword>
<keyword evidence="4" id="KW-1185">Reference proteome</keyword>
<dbReference type="InterPro" id="IPR013587">
    <property type="entry name" value="Nitrate/nitrite_sensing"/>
</dbReference>
<feature type="transmembrane region" description="Helical" evidence="1">
    <location>
        <begin position="245"/>
        <end position="265"/>
    </location>
</feature>
<dbReference type="STRING" id="208445.SAMN04489727_1640"/>
<keyword evidence="1" id="KW-1133">Transmembrane helix</keyword>